<dbReference type="GO" id="GO:0008483">
    <property type="term" value="F:transaminase activity"/>
    <property type="evidence" value="ECO:0007669"/>
    <property type="project" value="TreeGrafter"/>
</dbReference>
<dbReference type="Pfam" id="PF01041">
    <property type="entry name" value="DegT_DnrJ_EryC1"/>
    <property type="match status" value="1"/>
</dbReference>
<dbReference type="GO" id="GO:0030170">
    <property type="term" value="F:pyridoxal phosphate binding"/>
    <property type="evidence" value="ECO:0007669"/>
    <property type="project" value="TreeGrafter"/>
</dbReference>
<accession>A0A381UZF0</accession>
<dbReference type="SUPFAM" id="SSF53383">
    <property type="entry name" value="PLP-dependent transferases"/>
    <property type="match status" value="1"/>
</dbReference>
<dbReference type="AlphaFoldDB" id="A0A381UZF0"/>
<dbReference type="EMBL" id="UINC01007469">
    <property type="protein sequence ID" value="SVA33506.1"/>
    <property type="molecule type" value="Genomic_DNA"/>
</dbReference>
<dbReference type="InterPro" id="IPR000653">
    <property type="entry name" value="DegT/StrS_aminotransferase"/>
</dbReference>
<evidence type="ECO:0000313" key="1">
    <source>
        <dbReference type="EMBL" id="SVA33506.1"/>
    </source>
</evidence>
<proteinExistence type="predicted"/>
<protein>
    <recommendedName>
        <fullName evidence="2">DegT/DnrJ/EryC1/StrS aminotransferase family protein</fullName>
    </recommendedName>
</protein>
<dbReference type="PANTHER" id="PTHR30244:SF30">
    <property type="entry name" value="BLR5990 PROTEIN"/>
    <property type="match status" value="1"/>
</dbReference>
<dbReference type="Gene3D" id="3.40.640.10">
    <property type="entry name" value="Type I PLP-dependent aspartate aminotransferase-like (Major domain)"/>
    <property type="match status" value="1"/>
</dbReference>
<sequence>MTFIATANAVTLTGAVPVLVDVDPATLNISPEAFEKAITGRTRAVMPVHVSGRSANLSAIAMIAENHGLAVVEDAAEALASFHDGQALGTVGIAGCLSFSPNKTIMTGQGGMVLTNDDTLHVRLRELKDQGRPVRGTGGDDPHPSVGFNFKLTNLHSAVGLGQLEYLSERLARQKRTYLQYERGLSEINGVCLPGFDIDGGESPQWVDAIVEHRDELDCFLQDRRMYCRPFWFPLHTQPPYRLSDEGFPGSVWAAPRALWLPSAFTMSDTDVAAVISAIHEFAEPKNEA</sequence>
<dbReference type="InterPro" id="IPR015424">
    <property type="entry name" value="PyrdxlP-dep_Trfase"/>
</dbReference>
<dbReference type="InterPro" id="IPR015421">
    <property type="entry name" value="PyrdxlP-dep_Trfase_major"/>
</dbReference>
<reference evidence="1" key="1">
    <citation type="submission" date="2018-05" db="EMBL/GenBank/DDBJ databases">
        <authorList>
            <person name="Lanie J.A."/>
            <person name="Ng W.-L."/>
            <person name="Kazmierczak K.M."/>
            <person name="Andrzejewski T.M."/>
            <person name="Davidsen T.M."/>
            <person name="Wayne K.J."/>
            <person name="Tettelin H."/>
            <person name="Glass J.I."/>
            <person name="Rusch D."/>
            <person name="Podicherti R."/>
            <person name="Tsui H.-C.T."/>
            <person name="Winkler M.E."/>
        </authorList>
    </citation>
    <scope>NUCLEOTIDE SEQUENCE</scope>
</reference>
<dbReference type="GO" id="GO:0000271">
    <property type="term" value="P:polysaccharide biosynthetic process"/>
    <property type="evidence" value="ECO:0007669"/>
    <property type="project" value="TreeGrafter"/>
</dbReference>
<dbReference type="CDD" id="cd00616">
    <property type="entry name" value="AHBA_syn"/>
    <property type="match status" value="1"/>
</dbReference>
<dbReference type="PANTHER" id="PTHR30244">
    <property type="entry name" value="TRANSAMINASE"/>
    <property type="match status" value="1"/>
</dbReference>
<evidence type="ECO:0008006" key="2">
    <source>
        <dbReference type="Google" id="ProtNLM"/>
    </source>
</evidence>
<organism evidence="1">
    <name type="scientific">marine metagenome</name>
    <dbReference type="NCBI Taxonomy" id="408172"/>
    <lineage>
        <taxon>unclassified sequences</taxon>
        <taxon>metagenomes</taxon>
        <taxon>ecological metagenomes</taxon>
    </lineage>
</organism>
<gene>
    <name evidence="1" type="ORF">METZ01_LOCUS86360</name>
</gene>
<name>A0A381UZF0_9ZZZZ</name>